<dbReference type="SUPFAM" id="SSF53383">
    <property type="entry name" value="PLP-dependent transferases"/>
    <property type="match status" value="2"/>
</dbReference>
<dbReference type="OrthoDB" id="2161780at2759"/>
<dbReference type="GO" id="GO:0016831">
    <property type="term" value="F:carboxy-lyase activity"/>
    <property type="evidence" value="ECO:0007669"/>
    <property type="project" value="UniProtKB-KW"/>
</dbReference>
<gene>
    <name evidence="3" type="ORF">UCREL1_4232</name>
</gene>
<evidence type="ECO:0000313" key="3">
    <source>
        <dbReference type="EMBL" id="EMR68753.1"/>
    </source>
</evidence>
<keyword evidence="2" id="KW-0210">Decarboxylase</keyword>
<dbReference type="Gene3D" id="3.40.640.10">
    <property type="entry name" value="Type I PLP-dependent aspartate aminotransferase-like (Major domain)"/>
    <property type="match status" value="2"/>
</dbReference>
<accession>M7SW63</accession>
<comment type="similarity">
    <text evidence="1">Belongs to the group II decarboxylase family.</text>
</comment>
<reference evidence="4" key="1">
    <citation type="journal article" date="2013" name="Genome Announc.">
        <title>Draft genome sequence of the grapevine dieback fungus Eutypa lata UCR-EL1.</title>
        <authorList>
            <person name="Blanco-Ulate B."/>
            <person name="Rolshausen P.E."/>
            <person name="Cantu D."/>
        </authorList>
    </citation>
    <scope>NUCLEOTIDE SEQUENCE [LARGE SCALE GENOMIC DNA]</scope>
    <source>
        <strain evidence="4">UCR-EL1</strain>
    </source>
</reference>
<name>M7SW63_EUTLA</name>
<evidence type="ECO:0000256" key="1">
    <source>
        <dbReference type="ARBA" id="ARBA00009533"/>
    </source>
</evidence>
<dbReference type="InterPro" id="IPR051151">
    <property type="entry name" value="Group_II_Decarboxylase"/>
</dbReference>
<proteinExistence type="inferred from homology"/>
<dbReference type="Proteomes" id="UP000012174">
    <property type="component" value="Unassembled WGS sequence"/>
</dbReference>
<dbReference type="PANTHER" id="PTHR46101">
    <property type="match status" value="1"/>
</dbReference>
<keyword evidence="2" id="KW-0456">Lyase</keyword>
<evidence type="ECO:0000256" key="2">
    <source>
        <dbReference type="ARBA" id="ARBA00022793"/>
    </source>
</evidence>
<evidence type="ECO:0000313" key="4">
    <source>
        <dbReference type="Proteomes" id="UP000012174"/>
    </source>
</evidence>
<sequence>MPDEIDTSWPFHFKSFELEVLRAKGARVGDPAASGYVCNHSEANLYCIRALQQELRERYPAGKPIVLFDHFSTKLMKSAEAFFGLESHRVNLSQSKDEVLRDVKEAAADGNRPIIFAATVGNANGETDNMEVICEISNVLPLILHVDAARNFDYITTLPESHRLQLGIAKFTLGVKALNQSLRSQDGFVIAGTIVAGGLNLNASASTVALKPATLGGKHSRVAYTRASDSTLAGSRDAVSVLWLALQELQFGEPGYRNMYQHCAEVRTEVIRILQSRDVPTTASPYSLDITIKASSIEQRERLVGIGGTLTEKGEVLFAIQPGVKLEDANSILEIMLSTERLNHIDIPITIYSGNQVPYSIHPDVLNGLQTTIDSWKIATRSAAGYPFHMGSLPALGPIIGRFLDIPIPQDWVQARSTEILAARMEAFGLHGSQQQLSFQGAFTNGSTMGNRVGIHVALAHFPSAFVYFSAESHYSVIKTLRDCDTLTNRWAGTTDCRRSGHPRYAQIPCDVDGSISVEALVRQAVADKARCLEQGDDYHMVLFANMGTTFVGARDDLLQIRTALDEAGIEISYTHIDGALDFGFDSCGIKLGPPFQKGAAEQIPVVQGITLSHHKAMGGTVSGEVLCYSPEGELDSLVFPVEPRVIFETWLYGQIYTPSDMSLLLEYCRMNAARLSSALEELGIATKFKTQQGYLGISRQQQQQQLIVVLERPLAWIIEEFSLRPEGDWVHFIPMPHITPETVDFFVERIAAVDRQCNVAFSYMMPLLSAVFEQPVHMNRVHCRGSRAEEIAKMAKSLVPLSPATECGQSMGAIVKACLRSALSVAVTGDDGALQAVFLAESLRDMSIRVGPILVSSSNSNLTRSVVDIAKQLLGLMARHMHARLREDRESYTIYLS</sequence>
<dbReference type="InterPro" id="IPR015421">
    <property type="entry name" value="PyrdxlP-dep_Trfase_major"/>
</dbReference>
<organism evidence="3 4">
    <name type="scientific">Eutypa lata (strain UCR-EL1)</name>
    <name type="common">Grapevine dieback disease fungus</name>
    <name type="synonym">Eutypa armeniacae</name>
    <dbReference type="NCBI Taxonomy" id="1287681"/>
    <lineage>
        <taxon>Eukaryota</taxon>
        <taxon>Fungi</taxon>
        <taxon>Dikarya</taxon>
        <taxon>Ascomycota</taxon>
        <taxon>Pezizomycotina</taxon>
        <taxon>Sordariomycetes</taxon>
        <taxon>Xylariomycetidae</taxon>
        <taxon>Xylariales</taxon>
        <taxon>Diatrypaceae</taxon>
        <taxon>Eutypa</taxon>
    </lineage>
</organism>
<dbReference type="HOGENOM" id="CLU_294391_0_0_1"/>
<dbReference type="EMBL" id="KB706189">
    <property type="protein sequence ID" value="EMR68753.1"/>
    <property type="molecule type" value="Genomic_DNA"/>
</dbReference>
<protein>
    <submittedName>
        <fullName evidence="3">Putative histidine decarboxylase protein</fullName>
    </submittedName>
</protein>
<dbReference type="eggNOG" id="KOG0629">
    <property type="taxonomic scope" value="Eukaryota"/>
</dbReference>
<keyword evidence="4" id="KW-1185">Reference proteome</keyword>
<dbReference type="InterPro" id="IPR015424">
    <property type="entry name" value="PyrdxlP-dep_Trfase"/>
</dbReference>
<dbReference type="PANTHER" id="PTHR46101:SF2">
    <property type="entry name" value="SERINE DECARBOXYLASE"/>
    <property type="match status" value="1"/>
</dbReference>
<dbReference type="KEGG" id="ela:UCREL1_4232"/>
<dbReference type="STRING" id="1287681.M7SW63"/>
<dbReference type="AlphaFoldDB" id="M7SW63"/>
<dbReference type="OMA" id="RNFDYIT"/>